<organism evidence="2 3">
    <name type="scientific">Algivirga pacifica</name>
    <dbReference type="NCBI Taxonomy" id="1162670"/>
    <lineage>
        <taxon>Bacteria</taxon>
        <taxon>Pseudomonadati</taxon>
        <taxon>Bacteroidota</taxon>
        <taxon>Cytophagia</taxon>
        <taxon>Cytophagales</taxon>
        <taxon>Flammeovirgaceae</taxon>
        <taxon>Algivirga</taxon>
    </lineage>
</organism>
<dbReference type="EMBL" id="BAABJX010000006">
    <property type="protein sequence ID" value="GAA4822172.1"/>
    <property type="molecule type" value="Genomic_DNA"/>
</dbReference>
<dbReference type="PROSITE" id="PS51257">
    <property type="entry name" value="PROKAR_LIPOPROTEIN"/>
    <property type="match status" value="1"/>
</dbReference>
<evidence type="ECO:0000313" key="3">
    <source>
        <dbReference type="Proteomes" id="UP001500298"/>
    </source>
</evidence>
<dbReference type="RefSeq" id="WP_345368662.1">
    <property type="nucleotide sequence ID" value="NZ_BAABJX010000006.1"/>
</dbReference>
<name>A0ABP9D4L0_9BACT</name>
<accession>A0ABP9D4L0</accession>
<dbReference type="Pfam" id="PF20243">
    <property type="entry name" value="MbnP"/>
    <property type="match status" value="1"/>
</dbReference>
<comment type="caution">
    <text evidence="2">The sequence shown here is derived from an EMBL/GenBank/DDBJ whole genome shotgun (WGS) entry which is preliminary data.</text>
</comment>
<dbReference type="InterPro" id="IPR046863">
    <property type="entry name" value="MbnP-like_dom"/>
</dbReference>
<evidence type="ECO:0000259" key="1">
    <source>
        <dbReference type="Pfam" id="PF20243"/>
    </source>
</evidence>
<dbReference type="Proteomes" id="UP001500298">
    <property type="component" value="Unassembled WGS sequence"/>
</dbReference>
<gene>
    <name evidence="2" type="ORF">GCM10023331_03130</name>
</gene>
<proteinExistence type="predicted"/>
<feature type="domain" description="Copper-binding protein MbnP-like" evidence="1">
    <location>
        <begin position="26"/>
        <end position="201"/>
    </location>
</feature>
<evidence type="ECO:0000313" key="2">
    <source>
        <dbReference type="EMBL" id="GAA4822172.1"/>
    </source>
</evidence>
<reference evidence="3" key="1">
    <citation type="journal article" date="2019" name="Int. J. Syst. Evol. Microbiol.">
        <title>The Global Catalogue of Microorganisms (GCM) 10K type strain sequencing project: providing services to taxonomists for standard genome sequencing and annotation.</title>
        <authorList>
            <consortium name="The Broad Institute Genomics Platform"/>
            <consortium name="The Broad Institute Genome Sequencing Center for Infectious Disease"/>
            <person name="Wu L."/>
            <person name="Ma J."/>
        </authorList>
    </citation>
    <scope>NUCLEOTIDE SEQUENCE [LARGE SCALE GENOMIC DNA]</scope>
    <source>
        <strain evidence="3">JCM 18326</strain>
    </source>
</reference>
<sequence>MKKYWLLLLLPFVGFSCDQEVKETVPMTLNFEFLYDNEPLVLEAQTYTNALGQSITISDFRFYLSNLRLEGEEMFTEKESYHLLAYDLSAEDSIVIEAVPKERYTQLTFAVGIDPERNLSTDNVGDLDPNNGMAWDWNTGYKFLLLEGRYLKEGTQEEGMNYHIGGNDNYRVVTLPITLEEADTYQLKVKVHVDKIFGDKAEVGVTEAERQTFFIDFERNSPEDTMFGPYSQNVANNYALMFSVVND</sequence>
<protein>
    <recommendedName>
        <fullName evidence="1">Copper-binding protein MbnP-like domain-containing protein</fullName>
    </recommendedName>
</protein>
<keyword evidence="3" id="KW-1185">Reference proteome</keyword>